<sequence length="169" mass="17500">MTFPFPVFCPRTLVSTAIGSGTGSVIGNMTTRGGTAAAFNGNANQAALQSAGISATSGFVGKDWGSGVFKTLSRFKVTSPNNTEWTVNNGGTITMELRGSNSAPSTGSEGSLLHTSTAVNTGTSIVHDKGISAGVDVSSAYRYHWVRISHNLGGGFECVICEVDFEELL</sequence>
<evidence type="ECO:0000313" key="2">
    <source>
        <dbReference type="Proteomes" id="UP000440694"/>
    </source>
</evidence>
<proteinExistence type="predicted"/>
<evidence type="ECO:0000313" key="1">
    <source>
        <dbReference type="EMBL" id="MTD92877.1"/>
    </source>
</evidence>
<name>A0A6I3KGK3_9HYPH</name>
<dbReference type="RefSeq" id="WP_154737467.1">
    <property type="nucleotide sequence ID" value="NZ_WMBQ01000001.1"/>
</dbReference>
<accession>A0A6I3KGK3</accession>
<reference evidence="1 2" key="1">
    <citation type="submission" date="2019-11" db="EMBL/GenBank/DDBJ databases">
        <title>Identification of a novel strain.</title>
        <authorList>
            <person name="Xu Q."/>
            <person name="Wang G."/>
        </authorList>
    </citation>
    <scope>NUCLEOTIDE SEQUENCE [LARGE SCALE GENOMIC DNA]</scope>
    <source>
        <strain evidence="2">xq</strain>
    </source>
</reference>
<protein>
    <submittedName>
        <fullName evidence="1">Uncharacterized protein</fullName>
    </submittedName>
</protein>
<organism evidence="1 2">
    <name type="scientific">Hyphomicrobium album</name>
    <dbReference type="NCBI Taxonomy" id="2665159"/>
    <lineage>
        <taxon>Bacteria</taxon>
        <taxon>Pseudomonadati</taxon>
        <taxon>Pseudomonadota</taxon>
        <taxon>Alphaproteobacteria</taxon>
        <taxon>Hyphomicrobiales</taxon>
        <taxon>Hyphomicrobiaceae</taxon>
        <taxon>Hyphomicrobium</taxon>
    </lineage>
</organism>
<dbReference type="EMBL" id="WMBQ01000001">
    <property type="protein sequence ID" value="MTD92877.1"/>
    <property type="molecule type" value="Genomic_DNA"/>
</dbReference>
<dbReference type="AlphaFoldDB" id="A0A6I3KGK3"/>
<dbReference type="Gene3D" id="2.60.120.260">
    <property type="entry name" value="Galactose-binding domain-like"/>
    <property type="match status" value="1"/>
</dbReference>
<dbReference type="Proteomes" id="UP000440694">
    <property type="component" value="Unassembled WGS sequence"/>
</dbReference>
<comment type="caution">
    <text evidence="1">The sequence shown here is derived from an EMBL/GenBank/DDBJ whole genome shotgun (WGS) entry which is preliminary data.</text>
</comment>
<gene>
    <name evidence="1" type="ORF">GIW81_00855</name>
</gene>
<keyword evidence="2" id="KW-1185">Reference proteome</keyword>